<dbReference type="Proteomes" id="UP000316747">
    <property type="component" value="Unassembled WGS sequence"/>
</dbReference>
<feature type="signal peptide" evidence="4">
    <location>
        <begin position="1"/>
        <end position="32"/>
    </location>
</feature>
<evidence type="ECO:0000256" key="1">
    <source>
        <dbReference type="ARBA" id="ARBA00010088"/>
    </source>
</evidence>
<keyword evidence="7" id="KW-1185">Reference proteome</keyword>
<evidence type="ECO:0000313" key="7">
    <source>
        <dbReference type="Proteomes" id="UP000316747"/>
    </source>
</evidence>
<keyword evidence="2 4" id="KW-0732">Signal</keyword>
<dbReference type="OrthoDB" id="3252468at2"/>
<dbReference type="GO" id="GO:0016787">
    <property type="term" value="F:hydrolase activity"/>
    <property type="evidence" value="ECO:0007669"/>
    <property type="project" value="UniProtKB-KW"/>
</dbReference>
<evidence type="ECO:0000313" key="6">
    <source>
        <dbReference type="EMBL" id="TQM64457.1"/>
    </source>
</evidence>
<gene>
    <name evidence="6" type="ORF">FBY41_0824</name>
</gene>
<dbReference type="RefSeq" id="WP_141842095.1">
    <property type="nucleotide sequence ID" value="NZ_VFPM01000001.1"/>
</dbReference>
<dbReference type="InterPro" id="IPR051601">
    <property type="entry name" value="Serine_prot/Carboxylest_S33"/>
</dbReference>
<feature type="domain" description="Peptidase S33 tripeptidyl aminopeptidase-like C-terminal" evidence="5">
    <location>
        <begin position="416"/>
        <end position="517"/>
    </location>
</feature>
<dbReference type="AlphaFoldDB" id="A0A543I1J4"/>
<reference evidence="6 7" key="1">
    <citation type="submission" date="2019-06" db="EMBL/GenBank/DDBJ databases">
        <title>Genome sequencing of plant associated microbes to promote plant fitness in Sorghum bicolor and Oryza sativa.</title>
        <authorList>
            <person name="Coleman-Derr D."/>
        </authorList>
    </citation>
    <scope>NUCLEOTIDE SEQUENCE [LARGE SCALE GENOMIC DNA]</scope>
    <source>
        <strain evidence="6 7">KV-663</strain>
    </source>
</reference>
<evidence type="ECO:0000259" key="5">
    <source>
        <dbReference type="Pfam" id="PF08386"/>
    </source>
</evidence>
<sequence length="517" mass="54199">MTTPLAAIARALTATTAVLGLLLTAGCSSSEAPVPTTGATGVPPATAAPSASLDGYYAQKLTWSPCNGADECADLRVPLDYANPDPSTDLTLKVLRVPAKDQQGRIGSLVVNPGGPGASAMDYAAAADAIVGTQVRRYFDVVGFDPRGVGRSAPLDCLSDRQLDAYMGADQTPDDAAEEQDLLAQARTLADACEAKNPTLLPHLSTADSAKDMDVLRAALGDSQLNYLGKSYGTFLGSTYAGLFPKRVGRFVLDGVVPPDLTNAELSEGQARGFELATRTYVADCVAQGDCPLGSSVDEGMAWIRSFLADVDRTPIPTGDPNVPQMNEAWASWGLGQAMYDQSSWGALTDALREAKAGNGAGLMAFANAYAGREPNGTYSSNIMEVLPAVNCLDRPDSPDLATYRGYADTFTEVAPTWGEALAWGGLACGIWPAKEGSGPHKISAAGSGPIVVVGTTRDPATIYEWSKRLKDQLSNAVLLSYDGDGHTAYRRSNDCVDSAIDAYYVQGRVPKDGLTC</sequence>
<dbReference type="PANTHER" id="PTHR43248:SF29">
    <property type="entry name" value="TRIPEPTIDYL AMINOPEPTIDASE"/>
    <property type="match status" value="1"/>
</dbReference>
<dbReference type="InterPro" id="IPR029058">
    <property type="entry name" value="AB_hydrolase_fold"/>
</dbReference>
<evidence type="ECO:0000256" key="2">
    <source>
        <dbReference type="ARBA" id="ARBA00022729"/>
    </source>
</evidence>
<feature type="chain" id="PRO_5039392794" evidence="4">
    <location>
        <begin position="33"/>
        <end position="517"/>
    </location>
</feature>
<evidence type="ECO:0000256" key="4">
    <source>
        <dbReference type="SAM" id="SignalP"/>
    </source>
</evidence>
<proteinExistence type="inferred from homology"/>
<comment type="caution">
    <text evidence="6">The sequence shown here is derived from an EMBL/GenBank/DDBJ whole genome shotgun (WGS) entry which is preliminary data.</text>
</comment>
<dbReference type="InterPro" id="IPR013595">
    <property type="entry name" value="Pept_S33_TAP-like_C"/>
</dbReference>
<accession>A0A543I1J4</accession>
<keyword evidence="3 6" id="KW-0378">Hydrolase</keyword>
<comment type="similarity">
    <text evidence="1">Belongs to the peptidase S33 family.</text>
</comment>
<evidence type="ECO:0000256" key="3">
    <source>
        <dbReference type="ARBA" id="ARBA00022801"/>
    </source>
</evidence>
<dbReference type="EMBL" id="VFPM01000001">
    <property type="protein sequence ID" value="TQM64457.1"/>
    <property type="molecule type" value="Genomic_DNA"/>
</dbReference>
<name>A0A543I1J4_9MICO</name>
<dbReference type="SUPFAM" id="SSF53474">
    <property type="entry name" value="alpha/beta-Hydrolases"/>
    <property type="match status" value="1"/>
</dbReference>
<dbReference type="Pfam" id="PF08386">
    <property type="entry name" value="Abhydrolase_4"/>
    <property type="match status" value="1"/>
</dbReference>
<organism evidence="6 7">
    <name type="scientific">Humibacillus xanthopallidus</name>
    <dbReference type="NCBI Taxonomy" id="412689"/>
    <lineage>
        <taxon>Bacteria</taxon>
        <taxon>Bacillati</taxon>
        <taxon>Actinomycetota</taxon>
        <taxon>Actinomycetes</taxon>
        <taxon>Micrococcales</taxon>
        <taxon>Intrasporangiaceae</taxon>
        <taxon>Humibacillus</taxon>
    </lineage>
</organism>
<dbReference type="Gene3D" id="3.40.50.1820">
    <property type="entry name" value="alpha/beta hydrolase"/>
    <property type="match status" value="1"/>
</dbReference>
<protein>
    <submittedName>
        <fullName evidence="6">Alpha/beta hydrolase family protein</fullName>
    </submittedName>
</protein>
<dbReference type="PANTHER" id="PTHR43248">
    <property type="entry name" value="2-SUCCINYL-6-HYDROXY-2,4-CYCLOHEXADIENE-1-CARBOXYLATE SYNTHASE"/>
    <property type="match status" value="1"/>
</dbReference>